<proteinExistence type="predicted"/>
<feature type="region of interest" description="Disordered" evidence="1">
    <location>
        <begin position="202"/>
        <end position="242"/>
    </location>
</feature>
<reference evidence="2" key="1">
    <citation type="journal article" date="2020" name="J Insects Food Feed">
        <title>The yellow mealworm (Tenebrio molitor) genome: a resource for the emerging insects as food and feed industry.</title>
        <authorList>
            <person name="Eriksson T."/>
            <person name="Andere A."/>
            <person name="Kelstrup H."/>
            <person name="Emery V."/>
            <person name="Picard C."/>
        </authorList>
    </citation>
    <scope>NUCLEOTIDE SEQUENCE</scope>
    <source>
        <strain evidence="2">Stoneville</strain>
        <tissue evidence="2">Whole head</tissue>
    </source>
</reference>
<dbReference type="EMBL" id="JABDTM020026668">
    <property type="protein sequence ID" value="KAH0811653.1"/>
    <property type="molecule type" value="Genomic_DNA"/>
</dbReference>
<keyword evidence="3" id="KW-1185">Reference proteome</keyword>
<protein>
    <submittedName>
        <fullName evidence="2">Uncharacterized protein</fullName>
    </submittedName>
</protein>
<sequence length="737" mass="82823">MAFCGCTGVERRVFVSAADDANPLPARTLNQSVRPKTGVTTRLVYGVSLCEFDCHAGRTVVRVQLRPTPQADEQLHPAHRFLLQSIQLSHRESPRDRVQVEIISYFTVCNALHFAVVRIRGRLGENFAESWIPRLVIHISPTVTHVERRPRSGEYHKQRISQWYCFGSAGLVTVHYEKSAPVQVNSKCKKLTQWDQTFHPCTDLGTMREESDENAESRSDGHQVGEGNRFSSRNDRSGEGDGDFRKWKMQTFVFLRGGKLMDHATSDDRKEFMAFLISPTAVTLPVENPDRMELKIDNGLVEIARVSTVDAEKRGFLLYAGWDPSNGARKEIFSQQENGLTTERDVFTRFVDGKQREDAKSGSKNDKEQNTSYFSVPRPFQIKNLQTRKKIDTKLSNRPRLERGGRDDRRQHDSAADSLYFFVLFEQSSFSFGSAGSACAAFPRRRCPSGPDSIFAPAPVAATPLAFRARPCNKRRVNAGSVTTFEPSQMNWQLIDVAVRATSSASVLFFARRHEDKRPFRHVLTQLEDRSATSFVPAAGFIEPIRATCGQLSSLLRTKMNEPREPTDRPVNGDENVHLGMQIACGATALTGKNKYYHNFIYWDGANSAPFVLLFAGLYWTAPPLRVWLTETVELAPRLRPVRCSIAPERKPEAPGASENLPQSSCTTVLMLLARHQLIGRCKLQLIETIAVGRRVFADNNRNRTADGGHDAGEEERGLVTDAKAQEKTVTFLRTVM</sequence>
<feature type="compositionally biased region" description="Basic and acidic residues" evidence="1">
    <location>
        <begin position="232"/>
        <end position="242"/>
    </location>
</feature>
<feature type="region of interest" description="Disordered" evidence="1">
    <location>
        <begin position="351"/>
        <end position="373"/>
    </location>
</feature>
<evidence type="ECO:0000313" key="2">
    <source>
        <dbReference type="EMBL" id="KAH0811653.1"/>
    </source>
</evidence>
<feature type="region of interest" description="Disordered" evidence="1">
    <location>
        <begin position="387"/>
        <end position="411"/>
    </location>
</feature>
<evidence type="ECO:0000313" key="3">
    <source>
        <dbReference type="Proteomes" id="UP000719412"/>
    </source>
</evidence>
<name>A0A8J6HDF4_TENMO</name>
<organism evidence="2 3">
    <name type="scientific">Tenebrio molitor</name>
    <name type="common">Yellow mealworm beetle</name>
    <dbReference type="NCBI Taxonomy" id="7067"/>
    <lineage>
        <taxon>Eukaryota</taxon>
        <taxon>Metazoa</taxon>
        <taxon>Ecdysozoa</taxon>
        <taxon>Arthropoda</taxon>
        <taxon>Hexapoda</taxon>
        <taxon>Insecta</taxon>
        <taxon>Pterygota</taxon>
        <taxon>Neoptera</taxon>
        <taxon>Endopterygota</taxon>
        <taxon>Coleoptera</taxon>
        <taxon>Polyphaga</taxon>
        <taxon>Cucujiformia</taxon>
        <taxon>Tenebrionidae</taxon>
        <taxon>Tenebrio</taxon>
    </lineage>
</organism>
<feature type="compositionally biased region" description="Basic and acidic residues" evidence="1">
    <location>
        <begin position="389"/>
        <end position="411"/>
    </location>
</feature>
<reference evidence="2" key="2">
    <citation type="submission" date="2021-08" db="EMBL/GenBank/DDBJ databases">
        <authorList>
            <person name="Eriksson T."/>
        </authorList>
    </citation>
    <scope>NUCLEOTIDE SEQUENCE</scope>
    <source>
        <strain evidence="2">Stoneville</strain>
        <tissue evidence="2">Whole head</tissue>
    </source>
</reference>
<gene>
    <name evidence="2" type="ORF">GEV33_011136</name>
</gene>
<accession>A0A8J6HDF4</accession>
<dbReference type="AlphaFoldDB" id="A0A8J6HDF4"/>
<evidence type="ECO:0000256" key="1">
    <source>
        <dbReference type="SAM" id="MobiDB-lite"/>
    </source>
</evidence>
<dbReference type="Proteomes" id="UP000719412">
    <property type="component" value="Unassembled WGS sequence"/>
</dbReference>
<comment type="caution">
    <text evidence="2">The sequence shown here is derived from an EMBL/GenBank/DDBJ whole genome shotgun (WGS) entry which is preliminary data.</text>
</comment>
<feature type="compositionally biased region" description="Basic and acidic residues" evidence="1">
    <location>
        <begin position="351"/>
        <end position="369"/>
    </location>
</feature>